<gene>
    <name evidence="2" type="ORF">SAMN04489841_3605</name>
</gene>
<dbReference type="STRING" id="1186196.SAMN04489841_3605"/>
<dbReference type="SUPFAM" id="SSF48576">
    <property type="entry name" value="Terpenoid synthases"/>
    <property type="match status" value="1"/>
</dbReference>
<evidence type="ECO:0000313" key="2">
    <source>
        <dbReference type="EMBL" id="SER35451.1"/>
    </source>
</evidence>
<dbReference type="EMBL" id="FOFD01000005">
    <property type="protein sequence ID" value="SER35451.1"/>
    <property type="molecule type" value="Genomic_DNA"/>
</dbReference>
<sequence>MIQDYSLDDRRAEIGTRLETALDAATGAYLTPARAAVFESDDRWYGQLAACSYAAVAGTSDDEAALRAATAMELLRGYHRLRGRLLGGLAETTPVGLESDAALLASDYLYTTAYSRLAGLDEADNKAGAAIRRLASVSAAMIETYANSDARSSTPPSVSVSFVDGTAGALGAGAAAIGATLAGTDDRHTDRFATVGRGFSTSRRIHRTLDGDDDVSAAGSAGLDDRRLRQHARRHRHDARRALRTLSAAVSVEPLTAFLEARLPDGVADSVRE</sequence>
<dbReference type="InterPro" id="IPR008949">
    <property type="entry name" value="Isoprenoid_synthase_dom_sf"/>
</dbReference>
<evidence type="ECO:0008006" key="4">
    <source>
        <dbReference type="Google" id="ProtNLM"/>
    </source>
</evidence>
<keyword evidence="3" id="KW-1185">Reference proteome</keyword>
<dbReference type="Gene3D" id="1.10.600.10">
    <property type="entry name" value="Farnesyl Diphosphate Synthase"/>
    <property type="match status" value="1"/>
</dbReference>
<reference evidence="3" key="1">
    <citation type="submission" date="2016-10" db="EMBL/GenBank/DDBJ databases">
        <authorList>
            <person name="Varghese N."/>
            <person name="Submissions S."/>
        </authorList>
    </citation>
    <scope>NUCLEOTIDE SEQUENCE [LARGE SCALE GENOMIC DNA]</scope>
    <source>
        <strain evidence="3">DSM 25055</strain>
    </source>
</reference>
<dbReference type="OrthoDB" id="202855at2157"/>
<accession>A0A1H9NHS8</accession>
<feature type="region of interest" description="Disordered" evidence="1">
    <location>
        <begin position="213"/>
        <end position="235"/>
    </location>
</feature>
<protein>
    <recommendedName>
        <fullName evidence="4">Polyprenyl synthetase</fullName>
    </recommendedName>
</protein>
<organism evidence="2 3">
    <name type="scientific">Natrinema salaciae</name>
    <dbReference type="NCBI Taxonomy" id="1186196"/>
    <lineage>
        <taxon>Archaea</taxon>
        <taxon>Methanobacteriati</taxon>
        <taxon>Methanobacteriota</taxon>
        <taxon>Stenosarchaea group</taxon>
        <taxon>Halobacteria</taxon>
        <taxon>Halobacteriales</taxon>
        <taxon>Natrialbaceae</taxon>
        <taxon>Natrinema</taxon>
    </lineage>
</organism>
<dbReference type="Proteomes" id="UP000199114">
    <property type="component" value="Unassembled WGS sequence"/>
</dbReference>
<dbReference type="AlphaFoldDB" id="A0A1H9NHS8"/>
<proteinExistence type="predicted"/>
<dbReference type="RefSeq" id="WP_090620047.1">
    <property type="nucleotide sequence ID" value="NZ_FOFD01000005.1"/>
</dbReference>
<evidence type="ECO:0000313" key="3">
    <source>
        <dbReference type="Proteomes" id="UP000199114"/>
    </source>
</evidence>
<evidence type="ECO:0000256" key="1">
    <source>
        <dbReference type="SAM" id="MobiDB-lite"/>
    </source>
</evidence>
<name>A0A1H9NHS8_9EURY</name>